<feature type="signal peptide" evidence="1">
    <location>
        <begin position="1"/>
        <end position="17"/>
    </location>
</feature>
<feature type="non-terminal residue" evidence="2">
    <location>
        <position position="1"/>
    </location>
</feature>
<dbReference type="AlphaFoldDB" id="A0A5C3LDX2"/>
<evidence type="ECO:0000313" key="3">
    <source>
        <dbReference type="Proteomes" id="UP000308652"/>
    </source>
</evidence>
<name>A0A5C3LDX2_9AGAR</name>
<reference evidence="2 3" key="1">
    <citation type="journal article" date="2019" name="Nat. Ecol. Evol.">
        <title>Megaphylogeny resolves global patterns of mushroom evolution.</title>
        <authorList>
            <person name="Varga T."/>
            <person name="Krizsan K."/>
            <person name="Foldi C."/>
            <person name="Dima B."/>
            <person name="Sanchez-Garcia M."/>
            <person name="Sanchez-Ramirez S."/>
            <person name="Szollosi G.J."/>
            <person name="Szarkandi J.G."/>
            <person name="Papp V."/>
            <person name="Albert L."/>
            <person name="Andreopoulos W."/>
            <person name="Angelini C."/>
            <person name="Antonin V."/>
            <person name="Barry K.W."/>
            <person name="Bougher N.L."/>
            <person name="Buchanan P."/>
            <person name="Buyck B."/>
            <person name="Bense V."/>
            <person name="Catcheside P."/>
            <person name="Chovatia M."/>
            <person name="Cooper J."/>
            <person name="Damon W."/>
            <person name="Desjardin D."/>
            <person name="Finy P."/>
            <person name="Geml J."/>
            <person name="Haridas S."/>
            <person name="Hughes K."/>
            <person name="Justo A."/>
            <person name="Karasinski D."/>
            <person name="Kautmanova I."/>
            <person name="Kiss B."/>
            <person name="Kocsube S."/>
            <person name="Kotiranta H."/>
            <person name="LaButti K.M."/>
            <person name="Lechner B.E."/>
            <person name="Liimatainen K."/>
            <person name="Lipzen A."/>
            <person name="Lukacs Z."/>
            <person name="Mihaltcheva S."/>
            <person name="Morgado L.N."/>
            <person name="Niskanen T."/>
            <person name="Noordeloos M.E."/>
            <person name="Ohm R.A."/>
            <person name="Ortiz-Santana B."/>
            <person name="Ovrebo C."/>
            <person name="Racz N."/>
            <person name="Riley R."/>
            <person name="Savchenko A."/>
            <person name="Shiryaev A."/>
            <person name="Soop K."/>
            <person name="Spirin V."/>
            <person name="Szebenyi C."/>
            <person name="Tomsovsky M."/>
            <person name="Tulloss R.E."/>
            <person name="Uehling J."/>
            <person name="Grigoriev I.V."/>
            <person name="Vagvolgyi C."/>
            <person name="Papp T."/>
            <person name="Martin F.M."/>
            <person name="Miettinen O."/>
            <person name="Hibbett D.S."/>
            <person name="Nagy L.G."/>
        </authorList>
    </citation>
    <scope>NUCLEOTIDE SEQUENCE [LARGE SCALE GENOMIC DNA]</scope>
    <source>
        <strain evidence="2 3">CBS 166.37</strain>
    </source>
</reference>
<evidence type="ECO:0000313" key="2">
    <source>
        <dbReference type="EMBL" id="TFK31289.1"/>
    </source>
</evidence>
<feature type="chain" id="PRO_5022838173" evidence="1">
    <location>
        <begin position="18"/>
        <end position="81"/>
    </location>
</feature>
<organism evidence="2 3">
    <name type="scientific">Crucibulum laeve</name>
    <dbReference type="NCBI Taxonomy" id="68775"/>
    <lineage>
        <taxon>Eukaryota</taxon>
        <taxon>Fungi</taxon>
        <taxon>Dikarya</taxon>
        <taxon>Basidiomycota</taxon>
        <taxon>Agaricomycotina</taxon>
        <taxon>Agaricomycetes</taxon>
        <taxon>Agaricomycetidae</taxon>
        <taxon>Agaricales</taxon>
        <taxon>Agaricineae</taxon>
        <taxon>Nidulariaceae</taxon>
        <taxon>Crucibulum</taxon>
    </lineage>
</organism>
<evidence type="ECO:0000256" key="1">
    <source>
        <dbReference type="SAM" id="SignalP"/>
    </source>
</evidence>
<dbReference type="EMBL" id="ML213790">
    <property type="protein sequence ID" value="TFK31289.1"/>
    <property type="molecule type" value="Genomic_DNA"/>
</dbReference>
<keyword evidence="1" id="KW-0732">Signal</keyword>
<dbReference type="Proteomes" id="UP000308652">
    <property type="component" value="Unassembled WGS sequence"/>
</dbReference>
<gene>
    <name evidence="2" type="ORF">BDQ12DRAFT_740106</name>
</gene>
<proteinExistence type="predicted"/>
<keyword evidence="3" id="KW-1185">Reference proteome</keyword>
<sequence length="81" mass="8458">LLSIFTISSLCLGISHASTIAERACAPYAGDCSFTACCSGLYCPYNNARCRPCHPAGEYCGDAVPCCSGSCTWSPSNPYCS</sequence>
<accession>A0A5C3LDX2</accession>
<protein>
    <submittedName>
        <fullName evidence="2">Uncharacterized protein</fullName>
    </submittedName>
</protein>